<organism evidence="1 2">
    <name type="scientific">Melastoma candidum</name>
    <dbReference type="NCBI Taxonomy" id="119954"/>
    <lineage>
        <taxon>Eukaryota</taxon>
        <taxon>Viridiplantae</taxon>
        <taxon>Streptophyta</taxon>
        <taxon>Embryophyta</taxon>
        <taxon>Tracheophyta</taxon>
        <taxon>Spermatophyta</taxon>
        <taxon>Magnoliopsida</taxon>
        <taxon>eudicotyledons</taxon>
        <taxon>Gunneridae</taxon>
        <taxon>Pentapetalae</taxon>
        <taxon>rosids</taxon>
        <taxon>malvids</taxon>
        <taxon>Myrtales</taxon>
        <taxon>Melastomataceae</taxon>
        <taxon>Melastomatoideae</taxon>
        <taxon>Melastomateae</taxon>
        <taxon>Melastoma</taxon>
    </lineage>
</organism>
<gene>
    <name evidence="1" type="ORF">MLD38_017617</name>
</gene>
<accession>A0ACB9QRC8</accession>
<dbReference type="Proteomes" id="UP001057402">
    <property type="component" value="Chromosome 5"/>
</dbReference>
<sequence length="624" mass="71572">MSFGFFPTEWQRLWSAWNIRGCMIFAVAVQLLLTIFASFRKTTSNRFWLITVWCAYFLVDWTAVFAYGLITNSVYRSCPGQPSQVAGDYLALWAAYLLVHLGGPDTITAFSLEDNVLWLRQLAGLATQLSAFFYILGKTLSGENSLTGPTLLVFVAGVMTYGERPRSLYLASLERMKRSQEKSLSLLDPSRIHPSWRYAYQLSQTLKGLVVDIMPSSANLRETREFFLKEDAEITFEVLTKEMSFLYDMLYTKTLALRSGWGSLSRSISSISLGIVSLWLYLLKKNDQHKIDYRITTLLGYEAFVLQIVTTCMFFRPDWRLRKFSNFLLSPRTTQQIPNKLWSEALGTFDLVAYCFKETTQSEGSIAEKIGVGEIIVEMKYVSKIPFDIRLWKFVFDELKVSLGTDIESPTINAGKAREIYEARGNLAVRRARCNDLTHFIEDYEFDSSLLMWHVATLICYHLDEASSEDESDNRKYSKIISNYMVYLMVKQPKLMSPVLGIGYDRYRETCEEMRCRGGSINPTDMKEFCVKLLAQMEDTGKERDNSKRSKSVLINSCNLTKILLNKEMKWKIISEVWVELLLFAAGHCRAESYARLLAEGGEFISFIWLLMSHLGIGPRVPVE</sequence>
<name>A0ACB9QRC8_9MYRT</name>
<keyword evidence="2" id="KW-1185">Reference proteome</keyword>
<comment type="caution">
    <text evidence="1">The sequence shown here is derived from an EMBL/GenBank/DDBJ whole genome shotgun (WGS) entry which is preliminary data.</text>
</comment>
<proteinExistence type="predicted"/>
<evidence type="ECO:0000313" key="2">
    <source>
        <dbReference type="Proteomes" id="UP001057402"/>
    </source>
</evidence>
<evidence type="ECO:0000313" key="1">
    <source>
        <dbReference type="EMBL" id="KAI4369134.1"/>
    </source>
</evidence>
<dbReference type="EMBL" id="CM042884">
    <property type="protein sequence ID" value="KAI4369134.1"/>
    <property type="molecule type" value="Genomic_DNA"/>
</dbReference>
<protein>
    <submittedName>
        <fullName evidence="1">Uncharacterized protein</fullName>
    </submittedName>
</protein>
<reference evidence="2" key="1">
    <citation type="journal article" date="2023" name="Front. Plant Sci.">
        <title>Chromosomal-level genome assembly of Melastoma candidum provides insights into trichome evolution.</title>
        <authorList>
            <person name="Zhong Y."/>
            <person name="Wu W."/>
            <person name="Sun C."/>
            <person name="Zou P."/>
            <person name="Liu Y."/>
            <person name="Dai S."/>
            <person name="Zhou R."/>
        </authorList>
    </citation>
    <scope>NUCLEOTIDE SEQUENCE [LARGE SCALE GENOMIC DNA]</scope>
</reference>